<evidence type="ECO:0000259" key="17">
    <source>
        <dbReference type="Pfam" id="PF25904"/>
    </source>
</evidence>
<gene>
    <name evidence="18" type="ORF">CBOVIS_LOCUS9679</name>
</gene>
<dbReference type="GO" id="GO:0160102">
    <property type="term" value="F:tRNA (guanine(10)-N2)-methyltransferase activity"/>
    <property type="evidence" value="ECO:0007669"/>
    <property type="project" value="UniProtKB-EC"/>
</dbReference>
<dbReference type="Pfam" id="PF25904">
    <property type="entry name" value="Tmrp11_N"/>
    <property type="match status" value="1"/>
</dbReference>
<evidence type="ECO:0000256" key="2">
    <source>
        <dbReference type="ARBA" id="ARBA00022490"/>
    </source>
</evidence>
<evidence type="ECO:0000256" key="15">
    <source>
        <dbReference type="PROSITE-ProRule" id="PRU00959"/>
    </source>
</evidence>
<dbReference type="Pfam" id="PF01170">
    <property type="entry name" value="UPF0020"/>
    <property type="match status" value="1"/>
</dbReference>
<evidence type="ECO:0000256" key="8">
    <source>
        <dbReference type="ARBA" id="ARBA00022884"/>
    </source>
</evidence>
<dbReference type="InterPro" id="IPR000241">
    <property type="entry name" value="RlmKL-like_Mtase"/>
</dbReference>
<dbReference type="PANTHER" id="PTHR13370">
    <property type="entry name" value="RNA METHYLASE-RELATED"/>
    <property type="match status" value="1"/>
</dbReference>
<feature type="domain" description="tRNA (guanine(10)-N(2))-methyltransferase TRMT11 N-terminal" evidence="17">
    <location>
        <begin position="6"/>
        <end position="167"/>
    </location>
</feature>
<keyword evidence="7 15" id="KW-0819">tRNA processing</keyword>
<dbReference type="EC" id="2.1.1.214" evidence="12"/>
<comment type="catalytic activity">
    <reaction evidence="9">
        <text>guanosine(10) in tRNA + S-adenosyl-L-methionine = N(2)-methylguanosine(10) in tRNA + S-adenosyl-L-homocysteine + H(+)</text>
        <dbReference type="Rhea" id="RHEA:43128"/>
        <dbReference type="Rhea" id="RHEA-COMP:10355"/>
        <dbReference type="Rhea" id="RHEA-COMP:10357"/>
        <dbReference type="ChEBI" id="CHEBI:15378"/>
        <dbReference type="ChEBI" id="CHEBI:57856"/>
        <dbReference type="ChEBI" id="CHEBI:59789"/>
        <dbReference type="ChEBI" id="CHEBI:74269"/>
        <dbReference type="ChEBI" id="CHEBI:74481"/>
        <dbReference type="EC" id="2.1.1.214"/>
    </reaction>
    <physiologicalReaction direction="left-to-right" evidence="9">
        <dbReference type="Rhea" id="RHEA:43129"/>
    </physiologicalReaction>
</comment>
<dbReference type="PROSITE" id="PS00092">
    <property type="entry name" value="N6_MTASE"/>
    <property type="match status" value="1"/>
</dbReference>
<evidence type="ECO:0000256" key="9">
    <source>
        <dbReference type="ARBA" id="ARBA00050985"/>
    </source>
</evidence>
<dbReference type="InterPro" id="IPR002052">
    <property type="entry name" value="DNA_methylase_N6_adenine_CS"/>
</dbReference>
<dbReference type="Gene3D" id="3.40.50.150">
    <property type="entry name" value="Vaccinia Virus protein VP39"/>
    <property type="match status" value="1"/>
</dbReference>
<evidence type="ECO:0000256" key="14">
    <source>
        <dbReference type="ARBA" id="ARBA00075308"/>
    </source>
</evidence>
<evidence type="ECO:0000256" key="12">
    <source>
        <dbReference type="ARBA" id="ARBA00066937"/>
    </source>
</evidence>
<accession>A0A8S1F9S1</accession>
<evidence type="ECO:0000256" key="3">
    <source>
        <dbReference type="ARBA" id="ARBA00022555"/>
    </source>
</evidence>
<evidence type="ECO:0000256" key="5">
    <source>
        <dbReference type="ARBA" id="ARBA00022679"/>
    </source>
</evidence>
<dbReference type="GO" id="GO:0000049">
    <property type="term" value="F:tRNA binding"/>
    <property type="evidence" value="ECO:0007669"/>
    <property type="project" value="UniProtKB-UniRule"/>
</dbReference>
<dbReference type="GO" id="GO:0043527">
    <property type="term" value="C:tRNA methyltransferase complex"/>
    <property type="evidence" value="ECO:0007669"/>
    <property type="project" value="UniProtKB-ARBA"/>
</dbReference>
<dbReference type="SUPFAM" id="SSF53335">
    <property type="entry name" value="S-adenosyl-L-methionine-dependent methyltransferases"/>
    <property type="match status" value="1"/>
</dbReference>
<dbReference type="FunFam" id="3.40.50.150:FF:000796">
    <property type="entry name" value="Protein CBG04220"/>
    <property type="match status" value="1"/>
</dbReference>
<evidence type="ECO:0000313" key="19">
    <source>
        <dbReference type="Proteomes" id="UP000494206"/>
    </source>
</evidence>
<keyword evidence="4 15" id="KW-0489">Methyltransferase</keyword>
<comment type="subunit">
    <text evidence="11">Part of the heterodimeric TRMT11-TRM112 methyltransferase complex; this complex forms an active tRNA methyltransferase, where TRMT112 acts as an activator of the catalytic subunit TRMT11.</text>
</comment>
<dbReference type="PRINTS" id="PR00507">
    <property type="entry name" value="N12N6MTFRASE"/>
</dbReference>
<dbReference type="GO" id="GO:0032259">
    <property type="term" value="P:methylation"/>
    <property type="evidence" value="ECO:0007669"/>
    <property type="project" value="UniProtKB-UniRule"/>
</dbReference>
<evidence type="ECO:0000256" key="6">
    <source>
        <dbReference type="ARBA" id="ARBA00022691"/>
    </source>
</evidence>
<reference evidence="18 19" key="1">
    <citation type="submission" date="2020-04" db="EMBL/GenBank/DDBJ databases">
        <authorList>
            <person name="Laetsch R D."/>
            <person name="Stevens L."/>
            <person name="Kumar S."/>
            <person name="Blaxter L. M."/>
        </authorList>
    </citation>
    <scope>NUCLEOTIDE SEQUENCE [LARGE SCALE GENOMIC DNA]</scope>
</reference>
<evidence type="ECO:0000313" key="18">
    <source>
        <dbReference type="EMBL" id="CAB3407814.1"/>
    </source>
</evidence>
<keyword evidence="3 15" id="KW-0820">tRNA-binding</keyword>
<dbReference type="PROSITE" id="PS51627">
    <property type="entry name" value="SAM_MT_TRM11"/>
    <property type="match status" value="1"/>
</dbReference>
<keyword evidence="6 15" id="KW-0949">S-adenosyl-L-methionine</keyword>
<comment type="subcellular location">
    <subcellularLocation>
        <location evidence="1">Cytoplasm</location>
    </subcellularLocation>
</comment>
<feature type="domain" description="Ribosomal RNA large subunit methyltransferase K/L-like methyltransferase" evidence="16">
    <location>
        <begin position="180"/>
        <end position="315"/>
    </location>
</feature>
<dbReference type="GO" id="GO:0005737">
    <property type="term" value="C:cytoplasm"/>
    <property type="evidence" value="ECO:0007669"/>
    <property type="project" value="UniProtKB-SubCell"/>
</dbReference>
<evidence type="ECO:0000256" key="7">
    <source>
        <dbReference type="ARBA" id="ARBA00022694"/>
    </source>
</evidence>
<evidence type="ECO:0000256" key="4">
    <source>
        <dbReference type="ARBA" id="ARBA00022603"/>
    </source>
</evidence>
<dbReference type="PIRSF" id="PIRSF017259">
    <property type="entry name" value="tRNA_mtfrase_TRM11"/>
    <property type="match status" value="1"/>
</dbReference>
<dbReference type="Proteomes" id="UP000494206">
    <property type="component" value="Unassembled WGS sequence"/>
</dbReference>
<keyword evidence="8 15" id="KW-0694">RNA-binding</keyword>
<name>A0A8S1F9S1_9PELO</name>
<keyword evidence="5 15" id="KW-0808">Transferase</keyword>
<evidence type="ECO:0000256" key="1">
    <source>
        <dbReference type="ARBA" id="ARBA00004496"/>
    </source>
</evidence>
<keyword evidence="2" id="KW-0963">Cytoplasm</keyword>
<dbReference type="OrthoDB" id="296065at2759"/>
<evidence type="ECO:0000259" key="16">
    <source>
        <dbReference type="Pfam" id="PF01170"/>
    </source>
</evidence>
<keyword evidence="19" id="KW-1185">Reference proteome</keyword>
<comment type="function">
    <text evidence="10">Catalytic subunit of the TRMT11-TRM112 methyltransferase complex, that specifically mediates the S-adenosyl-L-methionine-dependent N(2)-methylation of guanosine nucleotide at position 10 (m2G10) in tRNAs. This is one of the major tRNA (guanine-N(2))-methyltransferases.</text>
</comment>
<dbReference type="PANTHER" id="PTHR13370:SF3">
    <property type="entry name" value="TRNA (GUANINE(10)-N2)-METHYLTRANSFERASE HOMOLOG"/>
    <property type="match status" value="1"/>
</dbReference>
<comment type="caution">
    <text evidence="18">The sequence shown here is derived from an EMBL/GenBank/DDBJ whole genome shotgun (WGS) entry which is preliminary data.</text>
</comment>
<proteinExistence type="inferred from homology"/>
<evidence type="ECO:0000256" key="11">
    <source>
        <dbReference type="ARBA" id="ARBA00065434"/>
    </source>
</evidence>
<dbReference type="InterPro" id="IPR029063">
    <property type="entry name" value="SAM-dependent_MTases_sf"/>
</dbReference>
<dbReference type="GO" id="GO:0008033">
    <property type="term" value="P:tRNA processing"/>
    <property type="evidence" value="ECO:0007669"/>
    <property type="project" value="UniProtKB-UniRule"/>
</dbReference>
<comment type="similarity">
    <text evidence="15">Belongs to the class I-like SAM-binding methyltransferase superfamily. TRM11 methyltransferase family.</text>
</comment>
<dbReference type="EMBL" id="CADEPM010000006">
    <property type="protein sequence ID" value="CAB3407814.1"/>
    <property type="molecule type" value="Genomic_DNA"/>
</dbReference>
<evidence type="ECO:0000256" key="13">
    <source>
        <dbReference type="ARBA" id="ARBA00067484"/>
    </source>
</evidence>
<organism evidence="18 19">
    <name type="scientific">Caenorhabditis bovis</name>
    <dbReference type="NCBI Taxonomy" id="2654633"/>
    <lineage>
        <taxon>Eukaryota</taxon>
        <taxon>Metazoa</taxon>
        <taxon>Ecdysozoa</taxon>
        <taxon>Nematoda</taxon>
        <taxon>Chromadorea</taxon>
        <taxon>Rhabditida</taxon>
        <taxon>Rhabditina</taxon>
        <taxon>Rhabditomorpha</taxon>
        <taxon>Rhabditoidea</taxon>
        <taxon>Rhabditidae</taxon>
        <taxon>Peloderinae</taxon>
        <taxon>Caenorhabditis</taxon>
    </lineage>
</organism>
<protein>
    <recommendedName>
        <fullName evidence="13">tRNA (guanine(10)-N(2))-methyltransferase TRMT11</fullName>
        <ecNumber evidence="12">2.1.1.214</ecNumber>
    </recommendedName>
    <alternativeName>
        <fullName evidence="14">tRNA methyltransferase 11 homolog</fullName>
    </alternativeName>
</protein>
<dbReference type="InterPro" id="IPR059073">
    <property type="entry name" value="TRMT11_N"/>
</dbReference>
<sequence length="429" mass="48947">MVKAIFVFSQTHTDFRIAEFEAVCEIFTINVDLSPLNAENHICVLEFSTIDDVHKILSRCVLVKFAVEYFAEGQSYEQLYQEIEDKKLLKNFDNVDDSFAIRVFAIGRKKRLDLVEKVKTFLDNVTFTQSPVNLRTPKNEFYLVEEYEKPIDNDPSQVYFGKFIGDGQYLLKTRYNLKDRCYIGNTTMDPELAFLQANISRVSPGEIVLDPFVGTGGLILSAAEFGGLVVGMEINYQTANAIGKSSRKGVGTRGDDESIQANFEQQGTQDRLLSIIIGDSSKHEIWSRNSRFDVIVADPPYGVREKGRKVGKNLKSHRENAQVVRFPQKQEYDLEKVYCDLLNLAAKICAIGGRVSFWYPVILEIYSDENLPKHPAMKLIANCEQTLTRNTSRRLLTYKKLRNPEEYEIAEILKTGVSKYRSTLFKSKN</sequence>
<dbReference type="InterPro" id="IPR016691">
    <property type="entry name" value="TRMT11"/>
</dbReference>
<dbReference type="AlphaFoldDB" id="A0A8S1F9S1"/>
<evidence type="ECO:0000256" key="10">
    <source>
        <dbReference type="ARBA" id="ARBA00056270"/>
    </source>
</evidence>